<evidence type="ECO:0000313" key="3">
    <source>
        <dbReference type="EMBL" id="RKO82949.1"/>
    </source>
</evidence>
<dbReference type="InterPro" id="IPR048343">
    <property type="entry name" value="ZW10_C"/>
</dbReference>
<keyword evidence="4" id="KW-1185">Reference proteome</keyword>
<sequence>MRRWKPEFETALNTSFPNVCMLVHLPRLSMWKSGPEEDYLGPFARSLLRVVLGPVASDPRWIVGPATGAESGTARFSVTVDSDDALRSWRDRPAGAVFTTLLAILDFLAANVPLPPLSASSPNRFLSVLGDSCWPDLARTLVSEYLADAVPETAAELEPFEEVAERAREFEEELVRRGIIASAPSYLGEYCGNIQVHFSNKKRDAVLRRAREILLDGGYDAEPVDEEFEEGSLTDLLAKIQSTQRKSVSSSAATAESPALPVGVSMELEESPFAFPTCMVSTRARRLLHLVIDTLREATLLNSFCSTRLHHASRDALDLFRALVPVRHGQNFETIPQLCMLFHNDCMYLAHEAVTLGRHFAAWTKGEGSLDGGERACFIDVVGGLRRLGVAAFDREI</sequence>
<dbReference type="Pfam" id="PF20665">
    <property type="entry name" value="Zw10_middle"/>
    <property type="match status" value="1"/>
</dbReference>
<evidence type="ECO:0000259" key="1">
    <source>
        <dbReference type="Pfam" id="PF20665"/>
    </source>
</evidence>
<feature type="domain" description="Centromere/kinetochore protein zw10 middle" evidence="1">
    <location>
        <begin position="34"/>
        <end position="214"/>
    </location>
</feature>
<dbReference type="EMBL" id="ML001869">
    <property type="protein sequence ID" value="RKO82949.1"/>
    <property type="molecule type" value="Genomic_DNA"/>
</dbReference>
<reference evidence="4" key="1">
    <citation type="journal article" date="2018" name="Nat. Microbiol.">
        <title>Leveraging single-cell genomics to expand the fungal tree of life.</title>
        <authorList>
            <person name="Ahrendt S.R."/>
            <person name="Quandt C.A."/>
            <person name="Ciobanu D."/>
            <person name="Clum A."/>
            <person name="Salamov A."/>
            <person name="Andreopoulos B."/>
            <person name="Cheng J.F."/>
            <person name="Woyke T."/>
            <person name="Pelin A."/>
            <person name="Henrissat B."/>
            <person name="Reynolds N.K."/>
            <person name="Benny G.L."/>
            <person name="Smith M.E."/>
            <person name="James T.Y."/>
            <person name="Grigoriev I.V."/>
        </authorList>
    </citation>
    <scope>NUCLEOTIDE SEQUENCE [LARGE SCALE GENOMIC DNA]</scope>
</reference>
<protein>
    <submittedName>
        <fullName evidence="3">RZZ complex, subunit Zw10</fullName>
    </submittedName>
</protein>
<dbReference type="PANTHER" id="PTHR12205">
    <property type="entry name" value="CENTROMERE/KINETOCHORE PROTEIN ZW10"/>
    <property type="match status" value="1"/>
</dbReference>
<dbReference type="Proteomes" id="UP000269721">
    <property type="component" value="Unassembled WGS sequence"/>
</dbReference>
<dbReference type="GO" id="GO:0005737">
    <property type="term" value="C:cytoplasm"/>
    <property type="evidence" value="ECO:0007669"/>
    <property type="project" value="GOC"/>
</dbReference>
<organism evidence="3 4">
    <name type="scientific">Blyttiomyces helicus</name>
    <dbReference type="NCBI Taxonomy" id="388810"/>
    <lineage>
        <taxon>Eukaryota</taxon>
        <taxon>Fungi</taxon>
        <taxon>Fungi incertae sedis</taxon>
        <taxon>Chytridiomycota</taxon>
        <taxon>Chytridiomycota incertae sedis</taxon>
        <taxon>Chytridiomycetes</taxon>
        <taxon>Chytridiomycetes incertae sedis</taxon>
        <taxon>Blyttiomyces</taxon>
    </lineage>
</organism>
<dbReference type="PANTHER" id="PTHR12205:SF0">
    <property type="entry name" value="CENTROMERE_KINETOCHORE PROTEIN ZW10 HOMOLOG"/>
    <property type="match status" value="1"/>
</dbReference>
<evidence type="ECO:0000313" key="4">
    <source>
        <dbReference type="Proteomes" id="UP000269721"/>
    </source>
</evidence>
<dbReference type="GO" id="GO:1990423">
    <property type="term" value="C:RZZ complex"/>
    <property type="evidence" value="ECO:0007669"/>
    <property type="project" value="TreeGrafter"/>
</dbReference>
<gene>
    <name evidence="3" type="ORF">BDK51DRAFT_33812</name>
</gene>
<dbReference type="Pfam" id="PF20666">
    <property type="entry name" value="ZW10_C"/>
    <property type="match status" value="1"/>
</dbReference>
<accession>A0A4P9VTT1</accession>
<dbReference type="OrthoDB" id="534815at2759"/>
<feature type="domain" description="Centromere/kinetochore protein zw10 C-terminal" evidence="2">
    <location>
        <begin position="273"/>
        <end position="394"/>
    </location>
</feature>
<feature type="non-terminal residue" evidence="3">
    <location>
        <position position="397"/>
    </location>
</feature>
<evidence type="ECO:0000259" key="2">
    <source>
        <dbReference type="Pfam" id="PF20666"/>
    </source>
</evidence>
<dbReference type="AlphaFoldDB" id="A0A4P9VTT1"/>
<dbReference type="InterPro" id="IPR048344">
    <property type="entry name" value="Zw10_middle"/>
</dbReference>
<proteinExistence type="predicted"/>
<dbReference type="GO" id="GO:0007094">
    <property type="term" value="P:mitotic spindle assembly checkpoint signaling"/>
    <property type="evidence" value="ECO:0007669"/>
    <property type="project" value="TreeGrafter"/>
</dbReference>
<name>A0A4P9VTT1_9FUNG</name>
<dbReference type="GO" id="GO:0006888">
    <property type="term" value="P:endoplasmic reticulum to Golgi vesicle-mediated transport"/>
    <property type="evidence" value="ECO:0007669"/>
    <property type="project" value="TreeGrafter"/>
</dbReference>